<protein>
    <submittedName>
        <fullName evidence="1">Uncharacterized protein</fullName>
    </submittedName>
</protein>
<organism evidence="1 2">
    <name type="scientific">Caerostris darwini</name>
    <dbReference type="NCBI Taxonomy" id="1538125"/>
    <lineage>
        <taxon>Eukaryota</taxon>
        <taxon>Metazoa</taxon>
        <taxon>Ecdysozoa</taxon>
        <taxon>Arthropoda</taxon>
        <taxon>Chelicerata</taxon>
        <taxon>Arachnida</taxon>
        <taxon>Araneae</taxon>
        <taxon>Araneomorphae</taxon>
        <taxon>Entelegynae</taxon>
        <taxon>Araneoidea</taxon>
        <taxon>Araneidae</taxon>
        <taxon>Caerostris</taxon>
    </lineage>
</organism>
<keyword evidence="2" id="KW-1185">Reference proteome</keyword>
<evidence type="ECO:0000313" key="1">
    <source>
        <dbReference type="EMBL" id="GIY36373.1"/>
    </source>
</evidence>
<name>A0AAV4SPS2_9ARAC</name>
<gene>
    <name evidence="1" type="ORF">CDAR_210161</name>
</gene>
<dbReference type="Proteomes" id="UP001054837">
    <property type="component" value="Unassembled WGS sequence"/>
</dbReference>
<sequence length="128" mass="14773">MVGTNCRVIVEHSQDSSVRSIYNIMALITSYSSLVEQSGHRTSQKPLIGYSRNGILHTIRRLYYTFELDIVSEYAVLASWFKMIWLQYNYFPQYPISLPKNISEDVQDNRGSVCNGEDMDSWDTDCCP</sequence>
<comment type="caution">
    <text evidence="1">The sequence shown here is derived from an EMBL/GenBank/DDBJ whole genome shotgun (WGS) entry which is preliminary data.</text>
</comment>
<dbReference type="EMBL" id="BPLQ01008282">
    <property type="protein sequence ID" value="GIY36373.1"/>
    <property type="molecule type" value="Genomic_DNA"/>
</dbReference>
<evidence type="ECO:0000313" key="2">
    <source>
        <dbReference type="Proteomes" id="UP001054837"/>
    </source>
</evidence>
<dbReference type="AlphaFoldDB" id="A0AAV4SPS2"/>
<reference evidence="1 2" key="1">
    <citation type="submission" date="2021-06" db="EMBL/GenBank/DDBJ databases">
        <title>Caerostris darwini draft genome.</title>
        <authorList>
            <person name="Kono N."/>
            <person name="Arakawa K."/>
        </authorList>
    </citation>
    <scope>NUCLEOTIDE SEQUENCE [LARGE SCALE GENOMIC DNA]</scope>
</reference>
<proteinExistence type="predicted"/>
<accession>A0AAV4SPS2</accession>